<comment type="caution">
    <text evidence="1">The sequence shown here is derived from an EMBL/GenBank/DDBJ whole genome shotgun (WGS) entry which is preliminary data.</text>
</comment>
<evidence type="ECO:0000313" key="1">
    <source>
        <dbReference type="EMBL" id="KAL2554293.1"/>
    </source>
</evidence>
<name>A0ABD1WX59_9LAMI</name>
<reference evidence="2" key="1">
    <citation type="submission" date="2024-07" db="EMBL/GenBank/DDBJ databases">
        <title>Two chromosome-level genome assemblies of Korean endemic species Abeliophyllum distichum and Forsythia ovata (Oleaceae).</title>
        <authorList>
            <person name="Jang H."/>
        </authorList>
    </citation>
    <scope>NUCLEOTIDE SEQUENCE [LARGE SCALE GENOMIC DNA]</scope>
</reference>
<dbReference type="AlphaFoldDB" id="A0ABD1WX59"/>
<evidence type="ECO:0000313" key="2">
    <source>
        <dbReference type="Proteomes" id="UP001604277"/>
    </source>
</evidence>
<organism evidence="1 2">
    <name type="scientific">Forsythia ovata</name>
    <dbReference type="NCBI Taxonomy" id="205694"/>
    <lineage>
        <taxon>Eukaryota</taxon>
        <taxon>Viridiplantae</taxon>
        <taxon>Streptophyta</taxon>
        <taxon>Embryophyta</taxon>
        <taxon>Tracheophyta</taxon>
        <taxon>Spermatophyta</taxon>
        <taxon>Magnoliopsida</taxon>
        <taxon>eudicotyledons</taxon>
        <taxon>Gunneridae</taxon>
        <taxon>Pentapetalae</taxon>
        <taxon>asterids</taxon>
        <taxon>lamiids</taxon>
        <taxon>Lamiales</taxon>
        <taxon>Oleaceae</taxon>
        <taxon>Forsythieae</taxon>
        <taxon>Forsythia</taxon>
    </lineage>
</organism>
<dbReference type="EMBL" id="JBFOLJ010000002">
    <property type="protein sequence ID" value="KAL2554293.1"/>
    <property type="molecule type" value="Genomic_DNA"/>
</dbReference>
<proteinExistence type="predicted"/>
<keyword evidence="2" id="KW-1185">Reference proteome</keyword>
<protein>
    <submittedName>
        <fullName evidence="1">Calmodulin-binding protein 25-like</fullName>
    </submittedName>
</protein>
<gene>
    <name evidence="1" type="ORF">Fot_07912</name>
</gene>
<accession>A0ABD1WX59</accession>
<dbReference type="Proteomes" id="UP001604277">
    <property type="component" value="Unassembled WGS sequence"/>
</dbReference>
<sequence length="135" mass="15380">MASSDNLVTIEQQPWRFGQAMEDCWISDFFMKESDTLTRALTKLFTNSSPTDHTSTNIVESLLVKPETTRRRLSVVHKMKFCFPNVGTLRCVTTTDFSLQAFHPGVFRASLTYVMSTESFILNWISFTSPIGQLL</sequence>